<keyword evidence="2" id="KW-1185">Reference proteome</keyword>
<evidence type="ECO:0000313" key="1">
    <source>
        <dbReference type="Ensembl" id="ENSSOCP00000020726.1"/>
    </source>
</evidence>
<dbReference type="Proteomes" id="UP000694551">
    <property type="component" value="Unplaced"/>
</dbReference>
<reference evidence="1" key="1">
    <citation type="submission" date="2025-08" db="UniProtKB">
        <authorList>
            <consortium name="Ensembl"/>
        </authorList>
    </citation>
    <scope>IDENTIFICATION</scope>
</reference>
<evidence type="ECO:0000313" key="2">
    <source>
        <dbReference type="Proteomes" id="UP000694551"/>
    </source>
</evidence>
<dbReference type="AlphaFoldDB" id="A0A8D0KZT3"/>
<sequence>NSQRRKRSRKLAGRWFGPIERRLDTVRSVCHIAQKRLIACFQGQHGTDPDKRHVSTIAFWLVF</sequence>
<dbReference type="Ensembl" id="ENSSOCT00000021245.1">
    <property type="protein sequence ID" value="ENSSOCP00000020726.1"/>
    <property type="gene ID" value="ENSSOCG00000015494.1"/>
</dbReference>
<accession>A0A8D0KZT3</accession>
<name>A0A8D0KZT3_STROC</name>
<protein>
    <submittedName>
        <fullName evidence="1">Uncharacterized protein</fullName>
    </submittedName>
</protein>
<organism evidence="1 2">
    <name type="scientific">Strix occidentalis caurina</name>
    <name type="common">northern spotted owl</name>
    <dbReference type="NCBI Taxonomy" id="311401"/>
    <lineage>
        <taxon>Eukaryota</taxon>
        <taxon>Metazoa</taxon>
        <taxon>Chordata</taxon>
        <taxon>Craniata</taxon>
        <taxon>Vertebrata</taxon>
        <taxon>Euteleostomi</taxon>
        <taxon>Archelosauria</taxon>
        <taxon>Archosauria</taxon>
        <taxon>Dinosauria</taxon>
        <taxon>Saurischia</taxon>
        <taxon>Theropoda</taxon>
        <taxon>Coelurosauria</taxon>
        <taxon>Aves</taxon>
        <taxon>Neognathae</taxon>
        <taxon>Neoaves</taxon>
        <taxon>Telluraves</taxon>
        <taxon>Strigiformes</taxon>
        <taxon>Strigidae</taxon>
        <taxon>Strix</taxon>
    </lineage>
</organism>
<proteinExistence type="predicted"/>
<reference evidence="1" key="2">
    <citation type="submission" date="2025-09" db="UniProtKB">
        <authorList>
            <consortium name="Ensembl"/>
        </authorList>
    </citation>
    <scope>IDENTIFICATION</scope>
</reference>